<gene>
    <name evidence="1" type="ORF">HGI30_16740</name>
</gene>
<dbReference type="EMBL" id="CP051428">
    <property type="protein sequence ID" value="QJC53058.1"/>
    <property type="molecule type" value="Genomic_DNA"/>
</dbReference>
<evidence type="ECO:0000313" key="2">
    <source>
        <dbReference type="Proteomes" id="UP000502136"/>
    </source>
</evidence>
<dbReference type="Proteomes" id="UP000502136">
    <property type="component" value="Chromosome"/>
</dbReference>
<dbReference type="NCBIfam" id="TIGR01725">
    <property type="entry name" value="phge_HK97_gp10"/>
    <property type="match status" value="1"/>
</dbReference>
<protein>
    <submittedName>
        <fullName evidence="1">HK97 gp10 family phage protein</fullName>
    </submittedName>
</protein>
<accession>A0A6H2H131</accession>
<reference evidence="1 2" key="1">
    <citation type="submission" date="2020-04" db="EMBL/GenBank/DDBJ databases">
        <title>Novel Paenibacillus strain UniB2 isolated from commercial digestive syrup.</title>
        <authorList>
            <person name="Thorat V."/>
            <person name="Kirdat K."/>
            <person name="Tiwarekar B."/>
            <person name="Yadav A."/>
        </authorList>
    </citation>
    <scope>NUCLEOTIDE SEQUENCE [LARGE SCALE GENOMIC DNA]</scope>
    <source>
        <strain evidence="1 2">UniB2</strain>
    </source>
</reference>
<keyword evidence="2" id="KW-1185">Reference proteome</keyword>
<dbReference type="InterPro" id="IPR010064">
    <property type="entry name" value="HK97-gp10_tail"/>
</dbReference>
<name>A0A6H2H131_9BACL</name>
<organism evidence="1 2">
    <name type="scientific">Paenibacillus albicereus</name>
    <dbReference type="NCBI Taxonomy" id="2726185"/>
    <lineage>
        <taxon>Bacteria</taxon>
        <taxon>Bacillati</taxon>
        <taxon>Bacillota</taxon>
        <taxon>Bacilli</taxon>
        <taxon>Bacillales</taxon>
        <taxon>Paenibacillaceae</taxon>
        <taxon>Paenibacillus</taxon>
    </lineage>
</organism>
<dbReference type="KEGG" id="palr:HGI30_16740"/>
<dbReference type="Pfam" id="PF04883">
    <property type="entry name" value="HK97-gp10_like"/>
    <property type="match status" value="1"/>
</dbReference>
<evidence type="ECO:0000313" key="1">
    <source>
        <dbReference type="EMBL" id="QJC53058.1"/>
    </source>
</evidence>
<dbReference type="AlphaFoldDB" id="A0A6H2H131"/>
<sequence>MGSMQGIDRLIGKLNGLGGDTDRALRTAILQTAKKVQGDAKDLCAVDTGALRNSIQARVENIDGKPAGMVSTGMEYAPYVEFGTGQRGQESPSPPKYDGPLAYRQDWNGNKAQPFLYPAAAMSKAIYPKLVAKQLQKEIKRLEGPG</sequence>
<proteinExistence type="predicted"/>